<feature type="region of interest" description="Disordered" evidence="1">
    <location>
        <begin position="1"/>
        <end position="27"/>
    </location>
</feature>
<reference evidence="2 3" key="1">
    <citation type="journal article" date="2014" name="PLoS ONE">
        <title>Global Analysis of Gene Expression Profiles in Physic Nut (Jatropha curcas L.) Seedlings Exposed to Salt Stress.</title>
        <authorList>
            <person name="Zhang L."/>
            <person name="Zhang C."/>
            <person name="Wu P."/>
            <person name="Chen Y."/>
            <person name="Li M."/>
            <person name="Jiang H."/>
            <person name="Wu G."/>
        </authorList>
    </citation>
    <scope>NUCLEOTIDE SEQUENCE [LARGE SCALE GENOMIC DNA]</scope>
    <source>
        <strain evidence="3">cv. GZQX0401</strain>
        <tissue evidence="2">Young leaves</tissue>
    </source>
</reference>
<dbReference type="AlphaFoldDB" id="A0A067K9Y3"/>
<accession>A0A067K9Y3</accession>
<dbReference type="EMBL" id="KK914566">
    <property type="protein sequence ID" value="KDP33051.1"/>
    <property type="molecule type" value="Genomic_DNA"/>
</dbReference>
<gene>
    <name evidence="2" type="ORF">JCGZ_13637</name>
</gene>
<evidence type="ECO:0000313" key="3">
    <source>
        <dbReference type="Proteomes" id="UP000027138"/>
    </source>
</evidence>
<feature type="compositionally biased region" description="Pro residues" evidence="1">
    <location>
        <begin position="1"/>
        <end position="10"/>
    </location>
</feature>
<protein>
    <submittedName>
        <fullName evidence="2">Uncharacterized protein</fullName>
    </submittedName>
</protein>
<sequence length="86" mass="9885">MCTRQPPMPKPIFKRSPKAVSCPKQPPIPKREFKRSLKVLSNLLWSGLNSCDLLWVKHYSKRSPMDASNLLCTKAKSSDRLRQFQG</sequence>
<organism evidence="2 3">
    <name type="scientific">Jatropha curcas</name>
    <name type="common">Barbados nut</name>
    <dbReference type="NCBI Taxonomy" id="180498"/>
    <lineage>
        <taxon>Eukaryota</taxon>
        <taxon>Viridiplantae</taxon>
        <taxon>Streptophyta</taxon>
        <taxon>Embryophyta</taxon>
        <taxon>Tracheophyta</taxon>
        <taxon>Spermatophyta</taxon>
        <taxon>Magnoliopsida</taxon>
        <taxon>eudicotyledons</taxon>
        <taxon>Gunneridae</taxon>
        <taxon>Pentapetalae</taxon>
        <taxon>rosids</taxon>
        <taxon>fabids</taxon>
        <taxon>Malpighiales</taxon>
        <taxon>Euphorbiaceae</taxon>
        <taxon>Crotonoideae</taxon>
        <taxon>Jatropheae</taxon>
        <taxon>Jatropha</taxon>
    </lineage>
</organism>
<name>A0A067K9Y3_JATCU</name>
<evidence type="ECO:0000256" key="1">
    <source>
        <dbReference type="SAM" id="MobiDB-lite"/>
    </source>
</evidence>
<evidence type="ECO:0000313" key="2">
    <source>
        <dbReference type="EMBL" id="KDP33051.1"/>
    </source>
</evidence>
<keyword evidence="3" id="KW-1185">Reference proteome</keyword>
<proteinExistence type="predicted"/>
<dbReference type="Proteomes" id="UP000027138">
    <property type="component" value="Unassembled WGS sequence"/>
</dbReference>